<dbReference type="InterPro" id="IPR011129">
    <property type="entry name" value="CSD"/>
</dbReference>
<dbReference type="PANTHER" id="PTHR11544">
    <property type="entry name" value="COLD SHOCK DOMAIN CONTAINING PROTEINS"/>
    <property type="match status" value="1"/>
</dbReference>
<reference evidence="2 3" key="1">
    <citation type="journal article" date="2011" name="J. Bacteriol.">
        <title>Genome Sequence of the Probiotic Strain Bifidobacterium animalis subsp. lactis CNCM I-2494.</title>
        <authorList>
            <person name="Chervaux C."/>
            <person name="Grimaldi C."/>
            <person name="Bolotin A."/>
            <person name="Quinquis B."/>
            <person name="Legrain-Raspaud S."/>
            <person name="van Hylckama Vlieg J.E."/>
            <person name="Denariaz G."/>
            <person name="Smokvina T."/>
        </authorList>
    </citation>
    <scope>NUCLEOTIDE SEQUENCE [LARGE SCALE GENOMIC DNA]</scope>
    <source>
        <strain evidence="2 3">CNCM I-2494</strain>
    </source>
</reference>
<dbReference type="EMBL" id="CP002915">
    <property type="protein sequence ID" value="AEK30120.1"/>
    <property type="molecule type" value="Genomic_DNA"/>
</dbReference>
<dbReference type="AlphaFoldDB" id="A0A806FX96"/>
<evidence type="ECO:0000259" key="1">
    <source>
        <dbReference type="PROSITE" id="PS51857"/>
    </source>
</evidence>
<dbReference type="KEGG" id="bnm:BALAC2494_00470"/>
<accession>A0A806FX96</accession>
<dbReference type="InterPro" id="IPR002059">
    <property type="entry name" value="CSP_DNA-bd"/>
</dbReference>
<dbReference type="Pfam" id="PF00313">
    <property type="entry name" value="CSD"/>
    <property type="match status" value="1"/>
</dbReference>
<dbReference type="SMART" id="SM00357">
    <property type="entry name" value="CSP"/>
    <property type="match status" value="1"/>
</dbReference>
<proteinExistence type="predicted"/>
<dbReference type="InterPro" id="IPR012340">
    <property type="entry name" value="NA-bd_OB-fold"/>
</dbReference>
<dbReference type="InterPro" id="IPR050181">
    <property type="entry name" value="Cold_shock_domain"/>
</dbReference>
<protein>
    <submittedName>
        <fullName evidence="2">Cold shock protein</fullName>
    </submittedName>
</protein>
<evidence type="ECO:0000313" key="2">
    <source>
        <dbReference type="EMBL" id="AEK30120.1"/>
    </source>
</evidence>
<dbReference type="SUPFAM" id="SSF50249">
    <property type="entry name" value="Nucleic acid-binding proteins"/>
    <property type="match status" value="1"/>
</dbReference>
<evidence type="ECO:0000313" key="3">
    <source>
        <dbReference type="Proteomes" id="UP000008394"/>
    </source>
</evidence>
<name>A0A806FX96_BIFAN</name>
<feature type="domain" description="CSD" evidence="1">
    <location>
        <begin position="40"/>
        <end position="103"/>
    </location>
</feature>
<dbReference type="Proteomes" id="UP000008394">
    <property type="component" value="Chromosome"/>
</dbReference>
<organism evidence="2 3">
    <name type="scientific">Bifidobacterium animalis subsp. lactis CNCM I-2494</name>
    <dbReference type="NCBI Taxonomy" id="1042403"/>
    <lineage>
        <taxon>Bacteria</taxon>
        <taxon>Bacillati</taxon>
        <taxon>Actinomycetota</taxon>
        <taxon>Actinomycetes</taxon>
        <taxon>Bifidobacteriales</taxon>
        <taxon>Bifidobacteriaceae</taxon>
        <taxon>Bifidobacterium</taxon>
    </lineage>
</organism>
<dbReference type="GO" id="GO:0003676">
    <property type="term" value="F:nucleic acid binding"/>
    <property type="evidence" value="ECO:0007669"/>
    <property type="project" value="InterPro"/>
</dbReference>
<gene>
    <name evidence="2" type="ORF">BALAC2494_00470</name>
</gene>
<sequence length="168" mass="18287">MLGEAPRKLAMVLPAMRAGGRMDFWYAAGPHVFETIEVNMPSGRIRWFDAKKGYGFIAGDDGKDVFLPQTALPQGVRNPRKGAKVEYSVIEGNRGQVAMGVTMVASAPSLVKATRPKPDDMAAIVEDLIKLLDSAGNGLRRHRYPSSADSRKLATLLRAVADDFDVQD</sequence>
<dbReference type="Gene3D" id="2.40.50.140">
    <property type="entry name" value="Nucleic acid-binding proteins"/>
    <property type="match status" value="1"/>
</dbReference>
<dbReference type="CDD" id="cd04458">
    <property type="entry name" value="CSP_CDS"/>
    <property type="match status" value="1"/>
</dbReference>
<dbReference type="PROSITE" id="PS51857">
    <property type="entry name" value="CSD_2"/>
    <property type="match status" value="1"/>
</dbReference>
<dbReference type="PRINTS" id="PR00050">
    <property type="entry name" value="COLDSHOCK"/>
</dbReference>